<dbReference type="Pfam" id="PF05938">
    <property type="entry name" value="Self-incomp_S1"/>
    <property type="match status" value="1"/>
</dbReference>
<feature type="region of interest" description="Disordered" evidence="7">
    <location>
        <begin position="1012"/>
        <end position="1079"/>
    </location>
</feature>
<keyword evidence="5" id="KW-0732">Signal</keyword>
<dbReference type="SUPFAM" id="SSF88713">
    <property type="entry name" value="Glycoside hydrolase/deacetylase"/>
    <property type="match status" value="1"/>
</dbReference>
<dbReference type="SMART" id="SM00289">
    <property type="entry name" value="WR1"/>
    <property type="match status" value="5"/>
</dbReference>
<dbReference type="InterPro" id="IPR011330">
    <property type="entry name" value="Glyco_hydro/deAcase_b/a-brl"/>
</dbReference>
<keyword evidence="6" id="KW-0245">EGF-like domain</keyword>
<keyword evidence="10" id="KW-1185">Reference proteome</keyword>
<evidence type="ECO:0000259" key="8">
    <source>
        <dbReference type="PROSITE" id="PS50026"/>
    </source>
</evidence>
<dbReference type="InterPro" id="IPR002509">
    <property type="entry name" value="NODB_dom"/>
</dbReference>
<comment type="caution">
    <text evidence="6">Lacks conserved residue(s) required for the propagation of feature annotation.</text>
</comment>
<dbReference type="EMBL" id="CATQJA010002665">
    <property type="protein sequence ID" value="CAJ0583111.1"/>
    <property type="molecule type" value="Genomic_DNA"/>
</dbReference>
<evidence type="ECO:0000313" key="9">
    <source>
        <dbReference type="EMBL" id="CAJ0583111.1"/>
    </source>
</evidence>
<evidence type="ECO:0000256" key="6">
    <source>
        <dbReference type="PROSITE-ProRule" id="PRU00076"/>
    </source>
</evidence>
<feature type="region of interest" description="Disordered" evidence="7">
    <location>
        <begin position="921"/>
        <end position="964"/>
    </location>
</feature>
<dbReference type="GO" id="GO:0060320">
    <property type="term" value="P:rejection of self pollen"/>
    <property type="evidence" value="ECO:0007669"/>
    <property type="project" value="UniProtKB-KW"/>
</dbReference>
<comment type="subcellular location">
    <subcellularLocation>
        <location evidence="1">Secreted</location>
    </subcellularLocation>
</comment>
<keyword evidence="4" id="KW-0964">Secreted</keyword>
<feature type="compositionally biased region" description="Polar residues" evidence="7">
    <location>
        <begin position="726"/>
        <end position="739"/>
    </location>
</feature>
<keyword evidence="3" id="KW-0713">Self-incompatibility</keyword>
<dbReference type="Pfam" id="PF01683">
    <property type="entry name" value="EB"/>
    <property type="match status" value="5"/>
</dbReference>
<dbReference type="PROSITE" id="PS50026">
    <property type="entry name" value="EGF_3"/>
    <property type="match status" value="2"/>
</dbReference>
<feature type="domain" description="EGF-like" evidence="8">
    <location>
        <begin position="1142"/>
        <end position="1183"/>
    </location>
</feature>
<dbReference type="InterPro" id="IPR010264">
    <property type="entry name" value="Self-incomp_S1"/>
</dbReference>
<dbReference type="InterPro" id="IPR052740">
    <property type="entry name" value="CE4"/>
</dbReference>
<dbReference type="Pfam" id="PF01522">
    <property type="entry name" value="Polysacc_deac_1"/>
    <property type="match status" value="1"/>
</dbReference>
<dbReference type="GO" id="GO:0016810">
    <property type="term" value="F:hydrolase activity, acting on carbon-nitrogen (but not peptide) bonds"/>
    <property type="evidence" value="ECO:0007669"/>
    <property type="project" value="InterPro"/>
</dbReference>
<evidence type="ECO:0000256" key="3">
    <source>
        <dbReference type="ARBA" id="ARBA00022471"/>
    </source>
</evidence>
<feature type="compositionally biased region" description="Low complexity" evidence="7">
    <location>
        <begin position="929"/>
        <end position="941"/>
    </location>
</feature>
<evidence type="ECO:0000256" key="5">
    <source>
        <dbReference type="ARBA" id="ARBA00022729"/>
    </source>
</evidence>
<evidence type="ECO:0000256" key="4">
    <source>
        <dbReference type="ARBA" id="ARBA00022525"/>
    </source>
</evidence>
<feature type="domain" description="EGF-like" evidence="8">
    <location>
        <begin position="1422"/>
        <end position="1459"/>
    </location>
</feature>
<evidence type="ECO:0000256" key="2">
    <source>
        <dbReference type="ARBA" id="ARBA00005581"/>
    </source>
</evidence>
<accession>A0AA36D983</accession>
<dbReference type="PROSITE" id="PS01186">
    <property type="entry name" value="EGF_2"/>
    <property type="match status" value="1"/>
</dbReference>
<dbReference type="InterPro" id="IPR000742">
    <property type="entry name" value="EGF"/>
</dbReference>
<feature type="non-terminal residue" evidence="9">
    <location>
        <position position="1906"/>
    </location>
</feature>
<feature type="region of interest" description="Disordered" evidence="7">
    <location>
        <begin position="705"/>
        <end position="740"/>
    </location>
</feature>
<organism evidence="9 10">
    <name type="scientific">Mesorhabditis spiculigera</name>
    <dbReference type="NCBI Taxonomy" id="96644"/>
    <lineage>
        <taxon>Eukaryota</taxon>
        <taxon>Metazoa</taxon>
        <taxon>Ecdysozoa</taxon>
        <taxon>Nematoda</taxon>
        <taxon>Chromadorea</taxon>
        <taxon>Rhabditida</taxon>
        <taxon>Rhabditina</taxon>
        <taxon>Rhabditomorpha</taxon>
        <taxon>Rhabditoidea</taxon>
        <taxon>Rhabditidae</taxon>
        <taxon>Mesorhabditinae</taxon>
        <taxon>Mesorhabditis</taxon>
    </lineage>
</organism>
<dbReference type="PANTHER" id="PTHR45985:SF11">
    <property type="entry name" value="EGF-LIKE DOMAIN-CONTAINING PROTEIN"/>
    <property type="match status" value="1"/>
</dbReference>
<dbReference type="SMART" id="SM00181">
    <property type="entry name" value="EGF"/>
    <property type="match status" value="12"/>
</dbReference>
<evidence type="ECO:0000313" key="10">
    <source>
        <dbReference type="Proteomes" id="UP001177023"/>
    </source>
</evidence>
<protein>
    <recommendedName>
        <fullName evidence="8">EGF-like domain-containing protein</fullName>
    </recommendedName>
</protein>
<dbReference type="Proteomes" id="UP001177023">
    <property type="component" value="Unassembled WGS sequence"/>
</dbReference>
<proteinExistence type="inferred from homology"/>
<dbReference type="PANTHER" id="PTHR45985">
    <property type="match status" value="1"/>
</dbReference>
<reference evidence="9" key="1">
    <citation type="submission" date="2023-06" db="EMBL/GenBank/DDBJ databases">
        <authorList>
            <person name="Delattre M."/>
        </authorList>
    </citation>
    <scope>NUCLEOTIDE SEQUENCE</scope>
    <source>
        <strain evidence="9">AF72</strain>
    </source>
</reference>
<sequence>MMAAPCGLNSADINLDREVQYFRSCPINGMTYRIGFGRSLLIDIRSATHSIVREFLFYTRACGYKINRFQIWASRSLEHSEVFFEASLFDPVTGRLVYSSTKTTRMGAVLDLCGLMIRIINHRRFLNQVVNGILLAKKDHRSIEMTNELSETIKLDCGSEDDDLGTLSVKPGHKIVWSFPTQEETWYECEIWAAGGRHKVFEIFPGPKMIGRKKKTMFWMLRFDGIYEGPQTIRYKTGKRQHDGTAIIMRALLALFIFFGPAIGKEIALNLPCNNELDGLLAQDPEGNESAFLQCIAVEGVNGIGFWERKFCPNNMVFDFVGQQCKDEEKRHWRKEPNKFNIAILNNSCARGEQCIGGTVCDLETLRCLCPYGTQADLDTLSCITPGMPSQFSAFAGGFKQPPAQFGSNVGGGNIDVGFLPNAGQPPQTQMPFNFNFNMNNHNKMPPVGMGTNQGIPDFLQPTGNSGMDFKPNPFVIPPAPMSKKVPILAAPGRSCKDGELCTGGSLCTRPLGMCLCPGDLEERQGECVLPERAAIHIGKVGIGAICGELAECDHGSTCVNGRCMCVSPLIQEDGRCIMQPQLKEVGPGELCDNGEVCIKGSICDTVIPVCVCPTDTDLRDGECVRMKQSNFVRPLPPIAPWATKAPAFPAPPSSAIPLVPVQPFTPPPQKPMPIAPPVQPYQPPVSYTTEPPFRPLPVFPTAPPPIQQPLPPRPLPTRVPERPTYNTQRPTYPTQAPIITTPRPAFKTAAPNPDGPQSYRAINAPPSQAVKQNIIKLGGSKQAGVGVRCALNTDCMVGAYCNGNTNPPSCQCLSTHVNVDGKCEKVIYPGQIGCFTDVQCSSAYVGTKCFDRICVCPQGQKAVDQTCVPINEVVTSPPGGSCSGERECTGGAICREGWCVCPHSTMIVQKGICVQTQPRPTVPPRATAPPQTTAKAFPTFPTAPPTVYTQPPTRQPVAVGRKATPGSQCGPLDTCVGGSMCVEGYCLCPAGTHAGDLGRCVATAAATTTPYPAPAGGNVLRVRPQTAPPQPPPVFASLPTRRPPAASIEVPLTPSAGSNPVPPPRPSPNDNNDNDDDDDDAECRAIGLICKGNTVCRNRSCQCPDGHVLLGDACVLPENEKKASRKGKSWSPANSAKYARPMDDCSNGETCIGGAECAELSDGTTKCICPMEKPIAKGDYCVADQAPVKRVAFPGANCDENTVCAKGSMCQNGICRCPSTQVAIGGVCVTPPPVTAAPTAAPATRTANPFESCEEGEICSGGSSCDEDTGRCMCPIGQIVMLNECKYPPTTPKMPVAKSVGCQSDSECGAERVCVVGACKCRPGFVDFSGKCEPLEAVEVNERPAPVSFARHKVQSLAREEEVKQFSSMPSLEVKIGGKCSPFDDCLRGSECINGICKCPPTTQLEKGECVREHRKDIAFPGDSCALGQLCAGGSICDNDSSKCICGAGFIKMGRRCNSKEGPRYASPGDMCGDGEECSGGSVCYNGRCICDAQHYASSGYCRPIGSPNSDVRLDGNGLRFSSKQVPDRKMAQDCNPFECRLPECFCSRSGKEPPGGLKPEQIPQFVVLTFDDSVNGRTLPDYKKLFENDRWFNPNGCPIRGTFFVSHEWTNYDGVQWIHRKGHEIASNSITHSSLENEDTRRWLGEMDGMRRMLSKFGGADESEVVGMRGPQLATGGDAQFEMMKRAGFLYDNTMTINPGLDSPPFWPQTLDYRVAFACNDNNCPTKSFPGVWEIPINQFYGGYMKQIDSHRRASMIRAATHLDASENELVDMLMSNFERAHHSNKAPYILTLNADFLQLNNTDVGMKSFVRFMDEVSKNKDVYFVTLEQLVKWMQRPTTIAEAANSDALRCRRAFSDLSRGNCSKPNKCMYRTPGLNSPEHQFLTCAPCPDVYPWLENPVGTI</sequence>
<evidence type="ECO:0000256" key="7">
    <source>
        <dbReference type="SAM" id="MobiDB-lite"/>
    </source>
</evidence>
<evidence type="ECO:0000256" key="1">
    <source>
        <dbReference type="ARBA" id="ARBA00004613"/>
    </source>
</evidence>
<dbReference type="InterPro" id="IPR006149">
    <property type="entry name" value="EB_dom"/>
</dbReference>
<comment type="similarity">
    <text evidence="2">Belongs to the plant self-incompatibility (S1) protein family.</text>
</comment>
<gene>
    <name evidence="9" type="ORF">MSPICULIGERA_LOCUS21219</name>
</gene>
<feature type="compositionally biased region" description="Pro residues" evidence="7">
    <location>
        <begin position="705"/>
        <end position="718"/>
    </location>
</feature>
<dbReference type="Gene3D" id="3.20.20.370">
    <property type="entry name" value="Glycoside hydrolase/deacetylase"/>
    <property type="match status" value="1"/>
</dbReference>
<name>A0AA36D983_9BILA</name>
<dbReference type="GO" id="GO:0005975">
    <property type="term" value="P:carbohydrate metabolic process"/>
    <property type="evidence" value="ECO:0007669"/>
    <property type="project" value="InterPro"/>
</dbReference>
<dbReference type="GO" id="GO:0005576">
    <property type="term" value="C:extracellular region"/>
    <property type="evidence" value="ECO:0007669"/>
    <property type="project" value="UniProtKB-SubCell"/>
</dbReference>
<dbReference type="InterPro" id="IPR006150">
    <property type="entry name" value="Cys_repeat_1"/>
</dbReference>
<comment type="caution">
    <text evidence="9">The sequence shown here is derived from an EMBL/GenBank/DDBJ whole genome shotgun (WGS) entry which is preliminary data.</text>
</comment>